<comment type="caution">
    <text evidence="1">The sequence shown here is derived from an EMBL/GenBank/DDBJ whole genome shotgun (WGS) entry which is preliminary data.</text>
</comment>
<dbReference type="InterPro" id="IPR029069">
    <property type="entry name" value="HotDog_dom_sf"/>
</dbReference>
<evidence type="ECO:0000313" key="1">
    <source>
        <dbReference type="EMBL" id="PWW24228.1"/>
    </source>
</evidence>
<gene>
    <name evidence="1" type="ORF">JD79_03406</name>
</gene>
<accession>A0A317QKH6</accession>
<proteinExistence type="predicted"/>
<reference evidence="2" key="1">
    <citation type="submission" date="2018-05" db="EMBL/GenBank/DDBJ databases">
        <authorList>
            <person name="Klenk H.-P."/>
            <person name="Huntemann M."/>
            <person name="Clum A."/>
            <person name="Pillay M."/>
            <person name="Palaniappan K."/>
            <person name="Varghese N."/>
            <person name="Mikhailova N."/>
            <person name="Stamatis D."/>
            <person name="Reddy T."/>
            <person name="Daum C."/>
            <person name="Shapiro N."/>
            <person name="Ivanova N."/>
            <person name="Kyrpides N."/>
            <person name="Woyke T."/>
        </authorList>
    </citation>
    <scope>NUCLEOTIDE SEQUENCE [LARGE SCALE GENOMIC DNA]</scope>
    <source>
        <strain evidence="2">DSM 45417</strain>
    </source>
</reference>
<dbReference type="Gene3D" id="3.10.129.10">
    <property type="entry name" value="Hotdog Thioesterase"/>
    <property type="match status" value="1"/>
</dbReference>
<evidence type="ECO:0000313" key="2">
    <source>
        <dbReference type="Proteomes" id="UP000246661"/>
    </source>
</evidence>
<dbReference type="EMBL" id="QGTX01000001">
    <property type="protein sequence ID" value="PWW24228.1"/>
    <property type="molecule type" value="Genomic_DNA"/>
</dbReference>
<evidence type="ECO:0008006" key="3">
    <source>
        <dbReference type="Google" id="ProtNLM"/>
    </source>
</evidence>
<organism evidence="1 2">
    <name type="scientific">Geodermatophilus normandii</name>
    <dbReference type="NCBI Taxonomy" id="1137989"/>
    <lineage>
        <taxon>Bacteria</taxon>
        <taxon>Bacillati</taxon>
        <taxon>Actinomycetota</taxon>
        <taxon>Actinomycetes</taxon>
        <taxon>Geodermatophilales</taxon>
        <taxon>Geodermatophilaceae</taxon>
        <taxon>Geodermatophilus</taxon>
    </lineage>
</organism>
<dbReference type="Proteomes" id="UP000246661">
    <property type="component" value="Unassembled WGS sequence"/>
</dbReference>
<keyword evidence="2" id="KW-1185">Reference proteome</keyword>
<sequence length="258" mass="28012">MVAASGDMDAPAPHRFVARVIEESENKIHDDGVARRFGFSGALVPGVELFARTTTPLVAAWGEEWLSGGRVDLRFRRPVYDGEEVLVDVTGGRLTVTGADGEVRCLGSTGRTGDRPDLADFAEVSAAGEPVIDPVAGPFGSVHEAGTVEENEWYLDAIGEPLPLYRERSWAHPGLLLRLVNELLVHNVALGPWIHTSSDCTFLGIARLPAQMTVHGRVTDVGRRGRHEEVRYDALVLADAEPVLHVHHTALYRLSTTA</sequence>
<protein>
    <recommendedName>
        <fullName evidence="3">Acyl dehydratase</fullName>
    </recommendedName>
</protein>
<dbReference type="AlphaFoldDB" id="A0A317QKH6"/>
<name>A0A317QKH6_9ACTN</name>
<dbReference type="SUPFAM" id="SSF54637">
    <property type="entry name" value="Thioesterase/thiol ester dehydrase-isomerase"/>
    <property type="match status" value="2"/>
</dbReference>